<dbReference type="PANTHER" id="PTHR11733">
    <property type="entry name" value="ZINC METALLOPROTEASE FAMILY M13 NEPRILYSIN-RELATED"/>
    <property type="match status" value="1"/>
</dbReference>
<evidence type="ECO:0000256" key="1">
    <source>
        <dbReference type="SAM" id="Phobius"/>
    </source>
</evidence>
<sequence>MAPQSATAQKQGNDACRWMVILGIGLLALILLSVKYGSQVGDDLSYSDPRAPPKIDPSSKDSLCTTKGCTEAASLIIQNMNPAIDPCEDFHEYACGKYNEVNPSFTELVVHTALYSYEYNSRDKGSENGLIGIRASVAGTYKI</sequence>
<reference evidence="2" key="1">
    <citation type="submission" date="2023-06" db="EMBL/GenBank/DDBJ databases">
        <authorList>
            <person name="Delattre M."/>
        </authorList>
    </citation>
    <scope>NUCLEOTIDE SEQUENCE</scope>
    <source>
        <strain evidence="2">AF72</strain>
    </source>
</reference>
<dbReference type="PROSITE" id="PS51885">
    <property type="entry name" value="NEPRILYSIN"/>
    <property type="match status" value="1"/>
</dbReference>
<keyword evidence="1" id="KW-1133">Transmembrane helix</keyword>
<dbReference type="AlphaFoldDB" id="A0AA36CFT6"/>
<evidence type="ECO:0000313" key="2">
    <source>
        <dbReference type="EMBL" id="CAJ0567540.1"/>
    </source>
</evidence>
<evidence type="ECO:0008006" key="4">
    <source>
        <dbReference type="Google" id="ProtNLM"/>
    </source>
</evidence>
<feature type="non-terminal residue" evidence="2">
    <location>
        <position position="143"/>
    </location>
</feature>
<dbReference type="InterPro" id="IPR024079">
    <property type="entry name" value="MetalloPept_cat_dom_sf"/>
</dbReference>
<dbReference type="GO" id="GO:0004222">
    <property type="term" value="F:metalloendopeptidase activity"/>
    <property type="evidence" value="ECO:0007669"/>
    <property type="project" value="InterPro"/>
</dbReference>
<accession>A0AA36CFT6</accession>
<dbReference type="Gene3D" id="3.40.390.10">
    <property type="entry name" value="Collagenase (Catalytic Domain)"/>
    <property type="match status" value="1"/>
</dbReference>
<dbReference type="SUPFAM" id="SSF55486">
    <property type="entry name" value="Metalloproteases ('zincins'), catalytic domain"/>
    <property type="match status" value="1"/>
</dbReference>
<organism evidence="2 3">
    <name type="scientific">Mesorhabditis spiculigera</name>
    <dbReference type="NCBI Taxonomy" id="96644"/>
    <lineage>
        <taxon>Eukaryota</taxon>
        <taxon>Metazoa</taxon>
        <taxon>Ecdysozoa</taxon>
        <taxon>Nematoda</taxon>
        <taxon>Chromadorea</taxon>
        <taxon>Rhabditida</taxon>
        <taxon>Rhabditina</taxon>
        <taxon>Rhabditomorpha</taxon>
        <taxon>Rhabditoidea</taxon>
        <taxon>Rhabditidae</taxon>
        <taxon>Mesorhabditinae</taxon>
        <taxon>Mesorhabditis</taxon>
    </lineage>
</organism>
<dbReference type="Proteomes" id="UP001177023">
    <property type="component" value="Unassembled WGS sequence"/>
</dbReference>
<dbReference type="InterPro" id="IPR000718">
    <property type="entry name" value="Peptidase_M13"/>
</dbReference>
<comment type="caution">
    <text evidence="2">The sequence shown here is derived from an EMBL/GenBank/DDBJ whole genome shotgun (WGS) entry which is preliminary data.</text>
</comment>
<keyword evidence="3" id="KW-1185">Reference proteome</keyword>
<dbReference type="GO" id="GO:0016485">
    <property type="term" value="P:protein processing"/>
    <property type="evidence" value="ECO:0007669"/>
    <property type="project" value="TreeGrafter"/>
</dbReference>
<dbReference type="EMBL" id="CATQJA010001499">
    <property type="protein sequence ID" value="CAJ0567540.1"/>
    <property type="molecule type" value="Genomic_DNA"/>
</dbReference>
<protein>
    <recommendedName>
        <fullName evidence="4">Peptidase M13 N-terminal domain-containing protein</fullName>
    </recommendedName>
</protein>
<keyword evidence="1" id="KW-0472">Membrane</keyword>
<dbReference type="PANTHER" id="PTHR11733:SF240">
    <property type="entry name" value="GH14155P-RELATED"/>
    <property type="match status" value="1"/>
</dbReference>
<keyword evidence="1" id="KW-0812">Transmembrane</keyword>
<dbReference type="GO" id="GO:0005886">
    <property type="term" value="C:plasma membrane"/>
    <property type="evidence" value="ECO:0007669"/>
    <property type="project" value="TreeGrafter"/>
</dbReference>
<feature type="transmembrane region" description="Helical" evidence="1">
    <location>
        <begin position="18"/>
        <end position="37"/>
    </location>
</feature>
<gene>
    <name evidence="2" type="ORF">MSPICULIGERA_LOCUS6089</name>
</gene>
<proteinExistence type="predicted"/>
<evidence type="ECO:0000313" key="3">
    <source>
        <dbReference type="Proteomes" id="UP001177023"/>
    </source>
</evidence>
<name>A0AA36CFT6_9BILA</name>